<keyword evidence="5 10" id="KW-0028">Amino-acid biosynthesis</keyword>
<protein>
    <recommendedName>
        <fullName evidence="10">5-methyltetrahydropteroyltriglutamate--homocysteine methyltransferase</fullName>
        <ecNumber evidence="10">2.1.1.14</ecNumber>
    </recommendedName>
    <alternativeName>
        <fullName evidence="10">Cobalamin-independent methionine synthase</fullName>
    </alternativeName>
    <alternativeName>
        <fullName evidence="10">Methionine synthase, vitamin-B12 independent isozyme</fullName>
    </alternativeName>
</protein>
<dbReference type="InterPro" id="IPR013215">
    <property type="entry name" value="Cbl-indep_Met_Synth_N"/>
</dbReference>
<evidence type="ECO:0000256" key="6">
    <source>
        <dbReference type="ARBA" id="ARBA00022679"/>
    </source>
</evidence>
<feature type="binding site" evidence="10">
    <location>
        <position position="615"/>
    </location>
    <ligand>
        <name>L-methionine</name>
        <dbReference type="ChEBI" id="CHEBI:57844"/>
    </ligand>
</feature>
<comment type="similarity">
    <text evidence="3 10">Belongs to the vitamin-B12 independent methionine synthase family.</text>
</comment>
<feature type="binding site" evidence="10">
    <location>
        <position position="577"/>
    </location>
    <ligand>
        <name>5-methyltetrahydropteroyltri-L-glutamate</name>
        <dbReference type="ChEBI" id="CHEBI:58207"/>
    </ligand>
</feature>
<evidence type="ECO:0000256" key="9">
    <source>
        <dbReference type="ARBA" id="ARBA00023167"/>
    </source>
</evidence>
<dbReference type="NCBIfam" id="TIGR01371">
    <property type="entry name" value="met_syn_B12ind"/>
    <property type="match status" value="1"/>
</dbReference>
<keyword evidence="9 10" id="KW-0486">Methionine biosynthesis</keyword>
<comment type="function">
    <text evidence="1 10">Catalyzes the transfer of a methyl group from 5-methyltetrahydrofolate to homocysteine resulting in methionine formation.</text>
</comment>
<feature type="binding site" evidence="10">
    <location>
        <position position="621"/>
    </location>
    <ligand>
        <name>5-methyltetrahydropteroyltri-L-glutamate</name>
        <dbReference type="ChEBI" id="CHEBI:58207"/>
    </ligand>
</feature>
<evidence type="ECO:0000256" key="2">
    <source>
        <dbReference type="ARBA" id="ARBA00004681"/>
    </source>
</evidence>
<dbReference type="RefSeq" id="WP_290259858.1">
    <property type="nucleotide sequence ID" value="NZ_JAUFQG010000004.1"/>
</dbReference>
<dbReference type="SUPFAM" id="SSF51726">
    <property type="entry name" value="UROD/MetE-like"/>
    <property type="match status" value="2"/>
</dbReference>
<dbReference type="EC" id="2.1.1.14" evidence="10"/>
<dbReference type="InterPro" id="IPR002629">
    <property type="entry name" value="Met_Synth_C/arc"/>
</dbReference>
<feature type="binding site" evidence="10">
    <location>
        <position position="681"/>
    </location>
    <ligand>
        <name>Zn(2+)</name>
        <dbReference type="ChEBI" id="CHEBI:29105"/>
        <note>catalytic</note>
    </ligand>
</feature>
<evidence type="ECO:0000259" key="12">
    <source>
        <dbReference type="Pfam" id="PF08267"/>
    </source>
</evidence>
<comment type="caution">
    <text evidence="13">The sequence shown here is derived from an EMBL/GenBank/DDBJ whole genome shotgun (WGS) entry which is preliminary data.</text>
</comment>
<comment type="pathway">
    <text evidence="2 10">Amino-acid biosynthesis; L-methionine biosynthesis via de novo pathway; L-methionine from L-homocysteine (MetE route): step 1/1.</text>
</comment>
<evidence type="ECO:0000256" key="4">
    <source>
        <dbReference type="ARBA" id="ARBA00022603"/>
    </source>
</evidence>
<feature type="binding site" evidence="10">
    <location>
        <position position="742"/>
    </location>
    <ligand>
        <name>Zn(2+)</name>
        <dbReference type="ChEBI" id="CHEBI:29105"/>
        <note>catalytic</note>
    </ligand>
</feature>
<feature type="domain" description="Cobalamin-independent methionine synthase MetE N-terminal" evidence="12">
    <location>
        <begin position="5"/>
        <end position="323"/>
    </location>
</feature>
<dbReference type="CDD" id="cd03312">
    <property type="entry name" value="CIMS_N_terminal_like"/>
    <property type="match status" value="1"/>
</dbReference>
<dbReference type="HAMAP" id="MF_00172">
    <property type="entry name" value="Meth_synth"/>
    <property type="match status" value="1"/>
</dbReference>
<evidence type="ECO:0000256" key="5">
    <source>
        <dbReference type="ARBA" id="ARBA00022605"/>
    </source>
</evidence>
<sequence>MALIHNLGFPRIGKQRELKFALEGYWAGKLSRAELESCGKTLRAQHWQAQQDLDLVPVGDFAWYDQVLTLSATLGVIPARHRQGDIELDTLFRTARGRSSQSSEANGCCAHQSESAASEMTKWFDTNYHYLVPEFELEQNFALGYHQLVEEITEALALGVKAKPVLIGPLTYLWLGKFTQPEHNTTEHKLALLEKLLPVYRQLLNAIAKTGVTWVQIDEPILALDLPAAWQQAFESTYHQLQIRELNILLANYFGPLGANLSTAIQLPVAGLHIDAVRGAEELPRLLDRLSPHKVLSVGIIDGRNIWATDCDKALATLAPALEQLGERLWLAPSCSLLHVPYDLALEKNIAADVQPWLAFATQKLQELTLLRAALQQPNAALIKEKLAHGRRIQTARVESSRVHNPAVQARLKNLTPAAAARQSPFATRISAQQQRLKLPLLPTTSIGSFPQTSEIRNARKLYKQGKLTSKEYTQLMQSEIRKAIHIQEEIDLDVLVHGEAERNDMVEYFGEQLEGFIFSQYGWVQSYGSRCVKPPIIVGDISRPKAMTVDWACYAQSLSKKPVKGMLTGPITMLCWSFVRDDQPRSATALQLALAIRDEVSDLETAGIHIIQIDEPALREGLPLLKKDWPAYLDWATHAFRVSSSSVADSTQIHTHMCYAEFNDIIEAISALDADVITLETSRSNMELLNAFEHFAYPNQIGPGVYDIHSPNQPDQQWVSNLIEKAARKIPLNNLWVNPDCGLKTRTWDETKAALATMVLATKQLRAQLG</sequence>
<proteinExistence type="inferred from homology"/>
<dbReference type="EMBL" id="JBHSCX010000003">
    <property type="protein sequence ID" value="MFC4361347.1"/>
    <property type="molecule type" value="Genomic_DNA"/>
</dbReference>
<feature type="binding site" evidence="10">
    <location>
        <begin position="447"/>
        <end position="449"/>
    </location>
    <ligand>
        <name>L-homocysteine</name>
        <dbReference type="ChEBI" id="CHEBI:58199"/>
    </ligand>
</feature>
<evidence type="ECO:0000256" key="10">
    <source>
        <dbReference type="HAMAP-Rule" id="MF_00172"/>
    </source>
</evidence>
<feature type="binding site" evidence="10">
    <location>
        <position position="659"/>
    </location>
    <ligand>
        <name>Zn(2+)</name>
        <dbReference type="ChEBI" id="CHEBI:29105"/>
        <note>catalytic</note>
    </ligand>
</feature>
<dbReference type="GO" id="GO:0032259">
    <property type="term" value="P:methylation"/>
    <property type="evidence" value="ECO:0007669"/>
    <property type="project" value="UniProtKB-KW"/>
</dbReference>
<dbReference type="CDD" id="cd03311">
    <property type="entry name" value="CIMS_C_terminal_like"/>
    <property type="match status" value="1"/>
</dbReference>
<dbReference type="PANTHER" id="PTHR30519">
    <property type="entry name" value="5-METHYLTETRAHYDROPTEROYLTRIGLUTAMATE--HOMOCYSTEINE METHYLTRANSFERASE"/>
    <property type="match status" value="1"/>
</dbReference>
<evidence type="ECO:0000313" key="14">
    <source>
        <dbReference type="Proteomes" id="UP001595840"/>
    </source>
</evidence>
<evidence type="ECO:0000313" key="13">
    <source>
        <dbReference type="EMBL" id="MFC4361347.1"/>
    </source>
</evidence>
<keyword evidence="14" id="KW-1185">Reference proteome</keyword>
<dbReference type="Pfam" id="PF01717">
    <property type="entry name" value="Meth_synt_2"/>
    <property type="match status" value="1"/>
</dbReference>
<keyword evidence="7 10" id="KW-0479">Metal-binding</keyword>
<feature type="binding site" evidence="10">
    <location>
        <begin position="531"/>
        <end position="532"/>
    </location>
    <ligand>
        <name>5-methyltetrahydropteroyltri-L-glutamate</name>
        <dbReference type="ChEBI" id="CHEBI:58207"/>
    </ligand>
</feature>
<feature type="binding site" evidence="10">
    <location>
        <position position="657"/>
    </location>
    <ligand>
        <name>Zn(2+)</name>
        <dbReference type="ChEBI" id="CHEBI:29105"/>
        <note>catalytic</note>
    </ligand>
</feature>
<evidence type="ECO:0000256" key="3">
    <source>
        <dbReference type="ARBA" id="ARBA00009553"/>
    </source>
</evidence>
<gene>
    <name evidence="10 13" type="primary">metE</name>
    <name evidence="13" type="ORF">ACFOX3_03480</name>
</gene>
<feature type="binding site" evidence="10">
    <location>
        <begin position="447"/>
        <end position="449"/>
    </location>
    <ligand>
        <name>L-methionine</name>
        <dbReference type="ChEBI" id="CHEBI:57844"/>
    </ligand>
</feature>
<evidence type="ECO:0000256" key="7">
    <source>
        <dbReference type="ARBA" id="ARBA00022723"/>
    </source>
</evidence>
<dbReference type="NCBIfam" id="NF003556">
    <property type="entry name" value="PRK05222.1"/>
    <property type="match status" value="1"/>
</dbReference>
<comment type="catalytic activity">
    <reaction evidence="10">
        <text>5-methyltetrahydropteroyltri-L-glutamate + L-homocysteine = tetrahydropteroyltri-L-glutamate + L-methionine</text>
        <dbReference type="Rhea" id="RHEA:21196"/>
        <dbReference type="ChEBI" id="CHEBI:57844"/>
        <dbReference type="ChEBI" id="CHEBI:58140"/>
        <dbReference type="ChEBI" id="CHEBI:58199"/>
        <dbReference type="ChEBI" id="CHEBI:58207"/>
        <dbReference type="EC" id="2.1.1.14"/>
    </reaction>
</comment>
<dbReference type="PIRSF" id="PIRSF000382">
    <property type="entry name" value="MeTrfase_B12_ind"/>
    <property type="match status" value="1"/>
</dbReference>
<accession>A0ABV8V337</accession>
<keyword evidence="8 10" id="KW-0862">Zinc</keyword>
<feature type="binding site" evidence="10">
    <location>
        <begin position="16"/>
        <end position="19"/>
    </location>
    <ligand>
        <name>5-methyltetrahydropteroyltri-L-glutamate</name>
        <dbReference type="ChEBI" id="CHEBI:58207"/>
    </ligand>
</feature>
<comment type="cofactor">
    <cofactor evidence="10">
        <name>Zn(2+)</name>
        <dbReference type="ChEBI" id="CHEBI:29105"/>
    </cofactor>
    <text evidence="10">Binds 1 zinc ion per subunit.</text>
</comment>
<feature type="binding site" evidence="10">
    <location>
        <position position="500"/>
    </location>
    <ligand>
        <name>L-homocysteine</name>
        <dbReference type="ChEBI" id="CHEBI:58199"/>
    </ligand>
</feature>
<dbReference type="Proteomes" id="UP001595840">
    <property type="component" value="Unassembled WGS sequence"/>
</dbReference>
<evidence type="ECO:0000256" key="8">
    <source>
        <dbReference type="ARBA" id="ARBA00022833"/>
    </source>
</evidence>
<evidence type="ECO:0000259" key="11">
    <source>
        <dbReference type="Pfam" id="PF01717"/>
    </source>
</evidence>
<evidence type="ECO:0000256" key="1">
    <source>
        <dbReference type="ARBA" id="ARBA00002777"/>
    </source>
</evidence>
<keyword evidence="10" id="KW-0677">Repeat</keyword>
<dbReference type="Pfam" id="PF08267">
    <property type="entry name" value="Meth_synt_1"/>
    <property type="match status" value="1"/>
</dbReference>
<feature type="active site" description="Proton donor" evidence="10">
    <location>
        <position position="710"/>
    </location>
</feature>
<name>A0ABV8V337_9GAMM</name>
<feature type="binding site" evidence="10">
    <location>
        <position position="122"/>
    </location>
    <ligand>
        <name>5-methyltetrahydropteroyltri-L-glutamate</name>
        <dbReference type="ChEBI" id="CHEBI:58207"/>
    </ligand>
</feature>
<keyword evidence="4 10" id="KW-0489">Methyltransferase</keyword>
<feature type="domain" description="Cobalamin-independent methionine synthase MetE C-terminal/archaeal" evidence="11">
    <location>
        <begin position="442"/>
        <end position="764"/>
    </location>
</feature>
<dbReference type="Gene3D" id="3.20.20.210">
    <property type="match status" value="2"/>
</dbReference>
<feature type="binding site" evidence="10">
    <location>
        <position position="500"/>
    </location>
    <ligand>
        <name>L-methionine</name>
        <dbReference type="ChEBI" id="CHEBI:57844"/>
    </ligand>
</feature>
<dbReference type="GO" id="GO:0003871">
    <property type="term" value="F:5-methyltetrahydropteroyltriglutamate-homocysteine S-methyltransferase activity"/>
    <property type="evidence" value="ECO:0007669"/>
    <property type="project" value="UniProtKB-EC"/>
</dbReference>
<reference evidence="14" key="1">
    <citation type="journal article" date="2019" name="Int. J. Syst. Evol. Microbiol.">
        <title>The Global Catalogue of Microorganisms (GCM) 10K type strain sequencing project: providing services to taxonomists for standard genome sequencing and annotation.</title>
        <authorList>
            <consortium name="The Broad Institute Genomics Platform"/>
            <consortium name="The Broad Institute Genome Sequencing Center for Infectious Disease"/>
            <person name="Wu L."/>
            <person name="Ma J."/>
        </authorList>
    </citation>
    <scope>NUCLEOTIDE SEQUENCE [LARGE SCALE GENOMIC DNA]</scope>
    <source>
        <strain evidence="14">CECT 8570</strain>
    </source>
</reference>
<dbReference type="InterPro" id="IPR038071">
    <property type="entry name" value="UROD/MetE-like_sf"/>
</dbReference>
<organism evidence="13 14">
    <name type="scientific">Simiduia curdlanivorans</name>
    <dbReference type="NCBI Taxonomy" id="1492769"/>
    <lineage>
        <taxon>Bacteria</taxon>
        <taxon>Pseudomonadati</taxon>
        <taxon>Pseudomonadota</taxon>
        <taxon>Gammaproteobacteria</taxon>
        <taxon>Cellvibrionales</taxon>
        <taxon>Cellvibrionaceae</taxon>
        <taxon>Simiduia</taxon>
    </lineage>
</organism>
<dbReference type="InterPro" id="IPR006276">
    <property type="entry name" value="Cobalamin-indep_Met_synthase"/>
</dbReference>
<keyword evidence="6 10" id="KW-0808">Transferase</keyword>
<feature type="binding site" evidence="10">
    <location>
        <position position="615"/>
    </location>
    <ligand>
        <name>L-homocysteine</name>
        <dbReference type="ChEBI" id="CHEBI:58199"/>
    </ligand>
</feature>